<name>A0A817YQ43_9BILA</name>
<dbReference type="Proteomes" id="UP000663869">
    <property type="component" value="Unassembled WGS sequence"/>
</dbReference>
<protein>
    <recommendedName>
        <fullName evidence="4">Peptidase M28 domain-containing protein</fullName>
    </recommendedName>
</protein>
<dbReference type="SUPFAM" id="SSF53187">
    <property type="entry name" value="Zn-dependent exopeptidases"/>
    <property type="match status" value="1"/>
</dbReference>
<feature type="domain" description="Peptidase M28" evidence="4">
    <location>
        <begin position="368"/>
        <end position="596"/>
    </location>
</feature>
<dbReference type="AlphaFoldDB" id="A0A817YQ43"/>
<keyword evidence="3" id="KW-0732">Signal</keyword>
<dbReference type="Pfam" id="PF04389">
    <property type="entry name" value="Peptidase_M28"/>
    <property type="match status" value="1"/>
</dbReference>
<reference evidence="5" key="1">
    <citation type="submission" date="2021-02" db="EMBL/GenBank/DDBJ databases">
        <authorList>
            <person name="Nowell W R."/>
        </authorList>
    </citation>
    <scope>NUCLEOTIDE SEQUENCE</scope>
</reference>
<dbReference type="GO" id="GO:0006508">
    <property type="term" value="P:proteolysis"/>
    <property type="evidence" value="ECO:0007669"/>
    <property type="project" value="InterPro"/>
</dbReference>
<dbReference type="InterPro" id="IPR045175">
    <property type="entry name" value="M28_fam"/>
</dbReference>
<evidence type="ECO:0000313" key="6">
    <source>
        <dbReference type="EMBL" id="CAF4354891.1"/>
    </source>
</evidence>
<comment type="caution">
    <text evidence="5">The sequence shown here is derived from an EMBL/GenBank/DDBJ whole genome shotgun (WGS) entry which is preliminary data.</text>
</comment>
<proteinExistence type="inferred from homology"/>
<evidence type="ECO:0000259" key="4">
    <source>
        <dbReference type="Pfam" id="PF04389"/>
    </source>
</evidence>
<evidence type="ECO:0000256" key="1">
    <source>
        <dbReference type="ARBA" id="ARBA00001947"/>
    </source>
</evidence>
<accession>A0A817YQ43</accession>
<comment type="similarity">
    <text evidence="2">Belongs to the peptidase M28 family. M28B subfamily.</text>
</comment>
<dbReference type="PANTHER" id="PTHR12147:SF26">
    <property type="entry name" value="PEPTIDASE M28 DOMAIN-CONTAINING PROTEIN"/>
    <property type="match status" value="1"/>
</dbReference>
<gene>
    <name evidence="5" type="ORF">FME351_LOCUS7271</name>
    <name evidence="6" type="ORF">TSG867_LOCUS9802</name>
</gene>
<organism evidence="5 7">
    <name type="scientific">Rotaria socialis</name>
    <dbReference type="NCBI Taxonomy" id="392032"/>
    <lineage>
        <taxon>Eukaryota</taxon>
        <taxon>Metazoa</taxon>
        <taxon>Spiralia</taxon>
        <taxon>Gnathifera</taxon>
        <taxon>Rotifera</taxon>
        <taxon>Eurotatoria</taxon>
        <taxon>Bdelloidea</taxon>
        <taxon>Philodinida</taxon>
        <taxon>Philodinidae</taxon>
        <taxon>Rotaria</taxon>
    </lineage>
</organism>
<dbReference type="PANTHER" id="PTHR12147">
    <property type="entry name" value="METALLOPEPTIDASE M28 FAMILY MEMBER"/>
    <property type="match status" value="1"/>
</dbReference>
<comment type="cofactor">
    <cofactor evidence="1">
        <name>Zn(2+)</name>
        <dbReference type="ChEBI" id="CHEBI:29105"/>
    </cofactor>
</comment>
<dbReference type="InterPro" id="IPR007484">
    <property type="entry name" value="Peptidase_M28"/>
</dbReference>
<dbReference type="Gene3D" id="3.40.630.10">
    <property type="entry name" value="Zn peptidases"/>
    <property type="match status" value="1"/>
</dbReference>
<dbReference type="Proteomes" id="UP000663862">
    <property type="component" value="Unassembled WGS sequence"/>
</dbReference>
<dbReference type="EMBL" id="CAJOBQ010000437">
    <property type="protein sequence ID" value="CAF4354891.1"/>
    <property type="molecule type" value="Genomic_DNA"/>
</dbReference>
<evidence type="ECO:0000313" key="5">
    <source>
        <dbReference type="EMBL" id="CAF3381340.1"/>
    </source>
</evidence>
<feature type="chain" id="PRO_5035690875" description="Peptidase M28 domain-containing protein" evidence="3">
    <location>
        <begin position="20"/>
        <end position="633"/>
    </location>
</feature>
<evidence type="ECO:0000313" key="7">
    <source>
        <dbReference type="Proteomes" id="UP000663869"/>
    </source>
</evidence>
<evidence type="ECO:0000256" key="2">
    <source>
        <dbReference type="ARBA" id="ARBA00005634"/>
    </source>
</evidence>
<sequence length="633" mass="72799">MFRKVILFFLLCQENNVLCIIPLSSYVTTGIQHYLQPFISGDDQHIPLYTGCKPVNSEFNITDLNCDLAVPNKIYLPDSLKSAGENQLQSILKHYESMNITLIELWPTLGAFGFYTWVYARIFHNDTHWIWLNSSSITFSSTVDSPLNESEYPEPYLPQLLLTSNADDHFAIFADVLSLPSLYMKNAFGDCLWTSANYTSALNQPQITKLYSGWLPLEKMNEIDQDLNHNICVVLPQPFHVNGKPYSLFINIKQDNSFQWPSNISWYTIPSPSSNDILKTKPVSDVWYNDLQWPTTFADEWKSNMYRLTGMQPLQYENKTEIYLTRKSSIQTDNQLMHLIDYLIEQYNKLNIQTEKQIFYWRNITQANLIVYIPARGSYRCHEPVVFIDHIDTAFEADTFDDTGERRSTPGADDNVSGLIALLQSAAILQKTQENACRDIWLVHVTGEEYPAASLGISHFLQQLFIKKQPIYTAVIVDMIGHRVNRSDPIVQVNAGDTTKSLLMAELAISYVYPRIKNDLILQNLRPVLRRWSDPLAYLYNTDGVRFVEYGFNCLLFNEHINYHENFERDGYHDTFDTVDLIDFEYGQTVSQYAIATVAMLSHAECRSNSCWKEANLVLIAGLSLFLSILYAT</sequence>
<dbReference type="GO" id="GO:0008235">
    <property type="term" value="F:metalloexopeptidase activity"/>
    <property type="evidence" value="ECO:0007669"/>
    <property type="project" value="InterPro"/>
</dbReference>
<feature type="signal peptide" evidence="3">
    <location>
        <begin position="1"/>
        <end position="19"/>
    </location>
</feature>
<dbReference type="EMBL" id="CAJNYU010000683">
    <property type="protein sequence ID" value="CAF3381340.1"/>
    <property type="molecule type" value="Genomic_DNA"/>
</dbReference>
<evidence type="ECO:0000256" key="3">
    <source>
        <dbReference type="SAM" id="SignalP"/>
    </source>
</evidence>